<dbReference type="KEGG" id="lgi:LOTGIDRAFT_157076"/>
<reference evidence="16 17" key="1">
    <citation type="journal article" date="2013" name="Nature">
        <title>Insights into bilaterian evolution from three spiralian genomes.</title>
        <authorList>
            <person name="Simakov O."/>
            <person name="Marletaz F."/>
            <person name="Cho S.J."/>
            <person name="Edsinger-Gonzales E."/>
            <person name="Havlak P."/>
            <person name="Hellsten U."/>
            <person name="Kuo D.H."/>
            <person name="Larsson T."/>
            <person name="Lv J."/>
            <person name="Arendt D."/>
            <person name="Savage R."/>
            <person name="Osoegawa K."/>
            <person name="de Jong P."/>
            <person name="Grimwood J."/>
            <person name="Chapman J.A."/>
            <person name="Shapiro H."/>
            <person name="Aerts A."/>
            <person name="Otillar R.P."/>
            <person name="Terry A.Y."/>
            <person name="Boore J.L."/>
            <person name="Grigoriev I.V."/>
            <person name="Lindberg D.R."/>
            <person name="Seaver E.C."/>
            <person name="Weisblat D.A."/>
            <person name="Putnam N.H."/>
            <person name="Rokhsar D.S."/>
        </authorList>
    </citation>
    <scope>NUCLEOTIDE SEQUENCE [LARGE SCALE GENOMIC DNA]</scope>
</reference>
<dbReference type="InterPro" id="IPR016135">
    <property type="entry name" value="UBQ-conjugating_enzyme/RWD"/>
</dbReference>
<feature type="domain" description="RWD" evidence="14">
    <location>
        <begin position="9"/>
        <end position="137"/>
    </location>
</feature>
<dbReference type="Pfam" id="PF05773">
    <property type="entry name" value="RWD"/>
    <property type="match status" value="1"/>
</dbReference>
<dbReference type="SUPFAM" id="SSF54495">
    <property type="entry name" value="UBC-like"/>
    <property type="match status" value="1"/>
</dbReference>
<name>V4B3K3_LOTGI</name>
<keyword evidence="8" id="KW-0833">Ubl conjugation pathway</keyword>
<dbReference type="InterPro" id="IPR044066">
    <property type="entry name" value="TRIAD_supradom"/>
</dbReference>
<evidence type="ECO:0000259" key="13">
    <source>
        <dbReference type="PROSITE" id="PS50089"/>
    </source>
</evidence>
<comment type="similarity">
    <text evidence="10">Belongs to the RBR family. RNF14 subfamily.</text>
</comment>
<evidence type="ECO:0000313" key="17">
    <source>
        <dbReference type="Proteomes" id="UP000030746"/>
    </source>
</evidence>
<dbReference type="InterPro" id="IPR031128">
    <property type="entry name" value="RNF14_RING-HC_Zfn"/>
</dbReference>
<evidence type="ECO:0000256" key="6">
    <source>
        <dbReference type="ARBA" id="ARBA00022737"/>
    </source>
</evidence>
<dbReference type="STRING" id="225164.V4B3K3"/>
<keyword evidence="6" id="KW-0677">Repeat</keyword>
<evidence type="ECO:0000256" key="2">
    <source>
        <dbReference type="ARBA" id="ARBA00004906"/>
    </source>
</evidence>
<dbReference type="SMART" id="SM00591">
    <property type="entry name" value="RWD"/>
    <property type="match status" value="1"/>
</dbReference>
<keyword evidence="9" id="KW-0862">Zinc</keyword>
<dbReference type="AlphaFoldDB" id="V4B3K3"/>
<evidence type="ECO:0000256" key="1">
    <source>
        <dbReference type="ARBA" id="ARBA00001798"/>
    </source>
</evidence>
<dbReference type="PROSITE" id="PS50089">
    <property type="entry name" value="ZF_RING_2"/>
    <property type="match status" value="1"/>
</dbReference>
<evidence type="ECO:0000259" key="15">
    <source>
        <dbReference type="PROSITE" id="PS51873"/>
    </source>
</evidence>
<keyword evidence="7 11" id="KW-0863">Zinc-finger</keyword>
<dbReference type="PROSITE" id="PS51873">
    <property type="entry name" value="TRIAD"/>
    <property type="match status" value="1"/>
</dbReference>
<dbReference type="Gene3D" id="2.20.25.20">
    <property type="match status" value="1"/>
</dbReference>
<dbReference type="EMBL" id="KB200329">
    <property type="protein sequence ID" value="ESP01946.1"/>
    <property type="molecule type" value="Genomic_DNA"/>
</dbReference>
<dbReference type="GeneID" id="20237193"/>
<dbReference type="OrthoDB" id="1431934at2759"/>
<evidence type="ECO:0000256" key="12">
    <source>
        <dbReference type="SAM" id="Coils"/>
    </source>
</evidence>
<feature type="domain" description="RING-type" evidence="13">
    <location>
        <begin position="208"/>
        <end position="257"/>
    </location>
</feature>
<evidence type="ECO:0000256" key="5">
    <source>
        <dbReference type="ARBA" id="ARBA00022723"/>
    </source>
</evidence>
<evidence type="ECO:0000256" key="9">
    <source>
        <dbReference type="ARBA" id="ARBA00022833"/>
    </source>
</evidence>
<gene>
    <name evidence="16" type="ORF">LOTGIDRAFT_157076</name>
</gene>
<dbReference type="OMA" id="PRSWCQG"/>
<dbReference type="InterPro" id="IPR017907">
    <property type="entry name" value="Znf_RING_CS"/>
</dbReference>
<dbReference type="Proteomes" id="UP000030746">
    <property type="component" value="Unassembled WGS sequence"/>
</dbReference>
<dbReference type="Gene3D" id="3.10.110.10">
    <property type="entry name" value="Ubiquitin Conjugating Enzyme"/>
    <property type="match status" value="1"/>
</dbReference>
<dbReference type="InterPro" id="IPR002867">
    <property type="entry name" value="IBR_dom"/>
</dbReference>
<dbReference type="FunFam" id="3.30.40.10:FF:000137">
    <property type="entry name" value="RanBP-type and C3HC4-type zinc finger-containing protein 1"/>
    <property type="match status" value="1"/>
</dbReference>
<dbReference type="PROSITE" id="PS00518">
    <property type="entry name" value="ZF_RING_1"/>
    <property type="match status" value="1"/>
</dbReference>
<keyword evidence="5" id="KW-0479">Metal-binding</keyword>
<dbReference type="Gene3D" id="1.20.120.1750">
    <property type="match status" value="1"/>
</dbReference>
<dbReference type="RefSeq" id="XP_009047104.1">
    <property type="nucleotide sequence ID" value="XM_009048856.1"/>
</dbReference>
<evidence type="ECO:0000313" key="16">
    <source>
        <dbReference type="EMBL" id="ESP01946.1"/>
    </source>
</evidence>
<dbReference type="GO" id="GO:0061630">
    <property type="term" value="F:ubiquitin protein ligase activity"/>
    <property type="evidence" value="ECO:0007669"/>
    <property type="project" value="UniProtKB-EC"/>
</dbReference>
<evidence type="ECO:0000256" key="7">
    <source>
        <dbReference type="ARBA" id="ARBA00022771"/>
    </source>
</evidence>
<dbReference type="Pfam" id="PF22191">
    <property type="entry name" value="IBR_1"/>
    <property type="match status" value="1"/>
</dbReference>
<dbReference type="GO" id="GO:0008270">
    <property type="term" value="F:zinc ion binding"/>
    <property type="evidence" value="ECO:0007669"/>
    <property type="project" value="UniProtKB-KW"/>
</dbReference>
<dbReference type="GO" id="GO:0016567">
    <property type="term" value="P:protein ubiquitination"/>
    <property type="evidence" value="ECO:0007669"/>
    <property type="project" value="InterPro"/>
</dbReference>
<evidence type="ECO:0000256" key="10">
    <source>
        <dbReference type="ARBA" id="ARBA00044508"/>
    </source>
</evidence>
<feature type="domain" description="RING-type" evidence="15">
    <location>
        <begin position="204"/>
        <end position="444"/>
    </location>
</feature>
<dbReference type="InterPro" id="IPR047548">
    <property type="entry name" value="Rcat_RBR_RNF14"/>
</dbReference>
<dbReference type="InterPro" id="IPR013083">
    <property type="entry name" value="Znf_RING/FYVE/PHD"/>
</dbReference>
<comment type="catalytic activity">
    <reaction evidence="1">
        <text>[E2 ubiquitin-conjugating enzyme]-S-ubiquitinyl-L-cysteine + [acceptor protein]-L-lysine = [E2 ubiquitin-conjugating enzyme]-L-cysteine + [acceptor protein]-N(6)-ubiquitinyl-L-lysine.</text>
        <dbReference type="EC" id="2.3.2.31"/>
    </reaction>
</comment>
<organism evidence="16 17">
    <name type="scientific">Lottia gigantea</name>
    <name type="common">Giant owl limpet</name>
    <dbReference type="NCBI Taxonomy" id="225164"/>
    <lineage>
        <taxon>Eukaryota</taxon>
        <taxon>Metazoa</taxon>
        <taxon>Spiralia</taxon>
        <taxon>Lophotrochozoa</taxon>
        <taxon>Mollusca</taxon>
        <taxon>Gastropoda</taxon>
        <taxon>Patellogastropoda</taxon>
        <taxon>Lottioidea</taxon>
        <taxon>Lottiidae</taxon>
        <taxon>Lottia</taxon>
    </lineage>
</organism>
<evidence type="ECO:0000256" key="8">
    <source>
        <dbReference type="ARBA" id="ARBA00022786"/>
    </source>
</evidence>
<sequence>MGDLEEQQDELLALESIYDSSVLSIINEADDKGGQFDAKPHLPEPFYIQSDPIEKGCHSKEDNLQKIQYLPPVTLNFQLPIDYPSTSSPEFTLTCKWLTHKQLSKVCKRLDELWEENTGTVILFTWINFLHEELYDFLQLSSPLDIRNIVSNRTGKSVTTSSSSSVIDKSCDLRCIQDIESQDWLLVAILDYDSQMKTDVFNKSVFLCNVCFQTKPGSSCFQFNPCCHIFCRECMRDYFEIQIDDGNVQGLICPHDKCESEAHPCQVKNLVPEEKYSRYDELLLSLSLDMMMDIMYCPRRLCQCPVMLEKDCNIGQCPSCQFVFCRLCKLVYHGLTPCKLKANELKTLKDEYENADSEGKKLLEKKYGKRIIEQALEESITREWLENYTKPCPACGFHIEKADGCNKMTCTKCKNYFCWLCGDSLSRTNPYSHYNIKGPCTNRLFEGMENEFDFDDPNFDWF</sequence>
<dbReference type="Pfam" id="PF01485">
    <property type="entry name" value="IBR"/>
    <property type="match status" value="1"/>
</dbReference>
<dbReference type="CTD" id="20237193"/>
<dbReference type="InterPro" id="IPR006575">
    <property type="entry name" value="RWD_dom"/>
</dbReference>
<dbReference type="CDD" id="cd20341">
    <property type="entry name" value="BRcat_RBR_RNF14"/>
    <property type="match status" value="1"/>
</dbReference>
<dbReference type="CDD" id="cd20354">
    <property type="entry name" value="Rcat_RBR_RNF14"/>
    <property type="match status" value="1"/>
</dbReference>
<evidence type="ECO:0000256" key="11">
    <source>
        <dbReference type="PROSITE-ProRule" id="PRU00175"/>
    </source>
</evidence>
<evidence type="ECO:0000259" key="14">
    <source>
        <dbReference type="PROSITE" id="PS50908"/>
    </source>
</evidence>
<evidence type="ECO:0000256" key="4">
    <source>
        <dbReference type="ARBA" id="ARBA00022679"/>
    </source>
</evidence>
<dbReference type="InterPro" id="IPR031127">
    <property type="entry name" value="E3_UB_ligase_RBR"/>
</dbReference>
<dbReference type="CDD" id="cd23820">
    <property type="entry name" value="RWD_RNF14"/>
    <property type="match status" value="1"/>
</dbReference>
<feature type="coiled-coil region" evidence="12">
    <location>
        <begin position="338"/>
        <end position="365"/>
    </location>
</feature>
<dbReference type="Gene3D" id="3.30.40.10">
    <property type="entry name" value="Zinc/RING finger domain, C3HC4 (zinc finger)"/>
    <property type="match status" value="1"/>
</dbReference>
<proteinExistence type="inferred from homology"/>
<keyword evidence="4" id="KW-0808">Transferase</keyword>
<dbReference type="PROSITE" id="PS50908">
    <property type="entry name" value="RWD"/>
    <property type="match status" value="1"/>
</dbReference>
<keyword evidence="12" id="KW-0175">Coiled coil</keyword>
<accession>V4B3K3</accession>
<dbReference type="PANTHER" id="PTHR11685">
    <property type="entry name" value="RBR FAMILY RING FINGER AND IBR DOMAIN-CONTAINING"/>
    <property type="match status" value="1"/>
</dbReference>
<dbReference type="SMART" id="SM00647">
    <property type="entry name" value="IBR"/>
    <property type="match status" value="2"/>
</dbReference>
<dbReference type="InterPro" id="IPR001841">
    <property type="entry name" value="Znf_RING"/>
</dbReference>
<keyword evidence="17" id="KW-1185">Reference proteome</keyword>
<evidence type="ECO:0000256" key="3">
    <source>
        <dbReference type="ARBA" id="ARBA00012251"/>
    </source>
</evidence>
<dbReference type="EC" id="2.3.2.31" evidence="3"/>
<dbReference type="HOGENOM" id="CLU_021364_2_0_1"/>
<comment type="pathway">
    <text evidence="2">Protein modification; protein ubiquitination.</text>
</comment>
<protein>
    <recommendedName>
        <fullName evidence="3">RBR-type E3 ubiquitin transferase</fullName>
        <ecNumber evidence="3">2.3.2.31</ecNumber>
    </recommendedName>
</protein>
<dbReference type="SUPFAM" id="SSF57850">
    <property type="entry name" value="RING/U-box"/>
    <property type="match status" value="3"/>
</dbReference>
<dbReference type="CDD" id="cd16628">
    <property type="entry name" value="RING-HC_RBR_RNF14"/>
    <property type="match status" value="1"/>
</dbReference>